<sequence length="59" mass="6588">MNAQRAQEIVSSTEMIDVMYNGDKVYIEHVDQGAGKATVHPLHDEEVKQSVAVSELMEE</sequence>
<gene>
    <name evidence="4" type="primary">sspH</name>
    <name evidence="5" type="ORF">D7Z54_24715</name>
</gene>
<dbReference type="Proteomes" id="UP000275076">
    <property type="component" value="Unassembled WGS sequence"/>
</dbReference>
<reference evidence="5 6" key="1">
    <citation type="submission" date="2018-10" db="EMBL/GenBank/DDBJ databases">
        <title>Draft genome sequence of Bacillus salarius IM0101, isolated from a hypersaline soil in Inner Mongolia, China.</title>
        <authorList>
            <person name="Yamprayoonswat W."/>
            <person name="Boonvisut S."/>
            <person name="Jumpathong W."/>
            <person name="Sittihan S."/>
            <person name="Ruangsuj P."/>
            <person name="Wanthongcharoen S."/>
            <person name="Thongpramul N."/>
            <person name="Pimmason S."/>
            <person name="Yu B."/>
            <person name="Yasawong M."/>
        </authorList>
    </citation>
    <scope>NUCLEOTIDE SEQUENCE [LARGE SCALE GENOMIC DNA]</scope>
    <source>
        <strain evidence="5 6">IM0101</strain>
    </source>
</reference>
<dbReference type="RefSeq" id="WP_125560121.1">
    <property type="nucleotide sequence ID" value="NZ_RBVX01000033.1"/>
</dbReference>
<dbReference type="NCBIfam" id="TIGR02861">
    <property type="entry name" value="SASP_H"/>
    <property type="match status" value="1"/>
</dbReference>
<comment type="similarity">
    <text evidence="2 4">Belongs to the SspH family.</text>
</comment>
<evidence type="ECO:0000256" key="2">
    <source>
        <dbReference type="ARBA" id="ARBA00006573"/>
    </source>
</evidence>
<protein>
    <recommendedName>
        <fullName evidence="4">Small, acid-soluble spore protein H</fullName>
        <shortName evidence="4">SASP H</shortName>
    </recommendedName>
</protein>
<evidence type="ECO:0000313" key="5">
    <source>
        <dbReference type="EMBL" id="RSL30703.1"/>
    </source>
</evidence>
<organism evidence="5 6">
    <name type="scientific">Salibacterium salarium</name>
    <dbReference type="NCBI Taxonomy" id="284579"/>
    <lineage>
        <taxon>Bacteria</taxon>
        <taxon>Bacillati</taxon>
        <taxon>Bacillota</taxon>
        <taxon>Bacilli</taxon>
        <taxon>Bacillales</taxon>
        <taxon>Bacillaceae</taxon>
    </lineage>
</organism>
<evidence type="ECO:0000256" key="3">
    <source>
        <dbReference type="ARBA" id="ARBA00022969"/>
    </source>
</evidence>
<dbReference type="GO" id="GO:0042601">
    <property type="term" value="C:endospore-forming forespore"/>
    <property type="evidence" value="ECO:0007669"/>
    <property type="project" value="InterPro"/>
</dbReference>
<proteinExistence type="evidence at transcript level"/>
<dbReference type="GO" id="GO:0030436">
    <property type="term" value="P:asexual sporulation"/>
    <property type="evidence" value="ECO:0007669"/>
    <property type="project" value="UniProtKB-UniRule"/>
</dbReference>
<dbReference type="OrthoDB" id="1683648at2"/>
<evidence type="ECO:0000256" key="4">
    <source>
        <dbReference type="HAMAP-Rule" id="MF_00667"/>
    </source>
</evidence>
<evidence type="ECO:0000256" key="1">
    <source>
        <dbReference type="ARBA" id="ARBA00004288"/>
    </source>
</evidence>
<dbReference type="HAMAP" id="MF_00667">
    <property type="entry name" value="SspH"/>
    <property type="match status" value="1"/>
</dbReference>
<dbReference type="GO" id="GO:0030435">
    <property type="term" value="P:sporulation resulting in formation of a cellular spore"/>
    <property type="evidence" value="ECO:0007669"/>
    <property type="project" value="UniProtKB-KW"/>
</dbReference>
<comment type="caution">
    <text evidence="5">The sequence shown here is derived from an EMBL/GenBank/DDBJ whole genome shotgun (WGS) entry which is preliminary data.</text>
</comment>
<dbReference type="EMBL" id="RBVX01000033">
    <property type="protein sequence ID" value="RSL30703.1"/>
    <property type="molecule type" value="Genomic_DNA"/>
</dbReference>
<dbReference type="AlphaFoldDB" id="A0A428MX06"/>
<name>A0A428MX06_9BACI</name>
<dbReference type="InterPro" id="IPR012610">
    <property type="entry name" value="SASP_SspH"/>
</dbReference>
<accession>A0A428MX06</accession>
<keyword evidence="3 4" id="KW-0749">Sporulation</keyword>
<evidence type="ECO:0000313" key="6">
    <source>
        <dbReference type="Proteomes" id="UP000275076"/>
    </source>
</evidence>
<keyword evidence="6" id="KW-1185">Reference proteome</keyword>
<comment type="subcellular location">
    <subcellularLocation>
        <location evidence="1 4">Spore core</location>
    </subcellularLocation>
</comment>
<dbReference type="Pfam" id="PF08141">
    <property type="entry name" value="SspH"/>
    <property type="match status" value="1"/>
</dbReference>
<comment type="induction">
    <text evidence="4">Expressed only in the forespore compartment of sporulating cells.</text>
</comment>